<organism evidence="1 2">
    <name type="scientific">Eumeta variegata</name>
    <name type="common">Bagworm moth</name>
    <name type="synonym">Eumeta japonica</name>
    <dbReference type="NCBI Taxonomy" id="151549"/>
    <lineage>
        <taxon>Eukaryota</taxon>
        <taxon>Metazoa</taxon>
        <taxon>Ecdysozoa</taxon>
        <taxon>Arthropoda</taxon>
        <taxon>Hexapoda</taxon>
        <taxon>Insecta</taxon>
        <taxon>Pterygota</taxon>
        <taxon>Neoptera</taxon>
        <taxon>Endopterygota</taxon>
        <taxon>Lepidoptera</taxon>
        <taxon>Glossata</taxon>
        <taxon>Ditrysia</taxon>
        <taxon>Tineoidea</taxon>
        <taxon>Psychidae</taxon>
        <taxon>Oiketicinae</taxon>
        <taxon>Eumeta</taxon>
    </lineage>
</organism>
<gene>
    <name evidence="1" type="ORF">EVAR_34103_1</name>
</gene>
<dbReference type="Proteomes" id="UP000299102">
    <property type="component" value="Unassembled WGS sequence"/>
</dbReference>
<keyword evidence="2" id="KW-1185">Reference proteome</keyword>
<dbReference type="AlphaFoldDB" id="A0A4C1WMG9"/>
<sequence length="129" mass="14331">MCKHPESRGNRQSDGFTFVLASFPKIEVASAENRLVIRQKSLTSLSLIIWGCATTPSFPWFDLDYRLTRLPSEKKYGTSVEIESYVIGRRIARHRLATAFLARRSDVETQAPAAASVGRVTKRSGGGDN</sequence>
<reference evidence="1 2" key="1">
    <citation type="journal article" date="2019" name="Commun. Biol.">
        <title>The bagworm genome reveals a unique fibroin gene that provides high tensile strength.</title>
        <authorList>
            <person name="Kono N."/>
            <person name="Nakamura H."/>
            <person name="Ohtoshi R."/>
            <person name="Tomita M."/>
            <person name="Numata K."/>
            <person name="Arakawa K."/>
        </authorList>
    </citation>
    <scope>NUCLEOTIDE SEQUENCE [LARGE SCALE GENOMIC DNA]</scope>
</reference>
<proteinExistence type="predicted"/>
<dbReference type="EMBL" id="BGZK01000579">
    <property type="protein sequence ID" value="GBP51317.1"/>
    <property type="molecule type" value="Genomic_DNA"/>
</dbReference>
<evidence type="ECO:0000313" key="1">
    <source>
        <dbReference type="EMBL" id="GBP51317.1"/>
    </source>
</evidence>
<accession>A0A4C1WMG9</accession>
<protein>
    <submittedName>
        <fullName evidence="1">Uncharacterized protein</fullName>
    </submittedName>
</protein>
<name>A0A4C1WMG9_EUMVA</name>
<comment type="caution">
    <text evidence="1">The sequence shown here is derived from an EMBL/GenBank/DDBJ whole genome shotgun (WGS) entry which is preliminary data.</text>
</comment>
<evidence type="ECO:0000313" key="2">
    <source>
        <dbReference type="Proteomes" id="UP000299102"/>
    </source>
</evidence>